<keyword evidence="7 11" id="KW-0808">Transferase</keyword>
<dbReference type="eggNOG" id="COG0119">
    <property type="taxonomic scope" value="Bacteria"/>
</dbReference>
<dbReference type="RefSeq" id="WP_038060212.1">
    <property type="nucleotide sequence ID" value="NZ_CP008796.1"/>
</dbReference>
<evidence type="ECO:0000256" key="7">
    <source>
        <dbReference type="ARBA" id="ARBA00022679"/>
    </source>
</evidence>
<gene>
    <name evidence="11" type="primary">leuA</name>
    <name evidence="13" type="ORF">HL41_05770</name>
</gene>
<dbReference type="HAMAP" id="MF_01025">
    <property type="entry name" value="LeuA_type1"/>
    <property type="match status" value="1"/>
</dbReference>
<evidence type="ECO:0000313" key="14">
    <source>
        <dbReference type="Proteomes" id="UP000028481"/>
    </source>
</evidence>
<dbReference type="PROSITE" id="PS00816">
    <property type="entry name" value="AIPM_HOMOCIT_SYNTH_2"/>
    <property type="match status" value="1"/>
</dbReference>
<evidence type="ECO:0000256" key="9">
    <source>
        <dbReference type="ARBA" id="ARBA00023211"/>
    </source>
</evidence>
<evidence type="ECO:0000256" key="2">
    <source>
        <dbReference type="ARBA" id="ARBA00009396"/>
    </source>
</evidence>
<dbReference type="Pfam" id="PF22617">
    <property type="entry name" value="HCS_D2"/>
    <property type="match status" value="1"/>
</dbReference>
<dbReference type="GO" id="GO:0009098">
    <property type="term" value="P:L-leucine biosynthetic process"/>
    <property type="evidence" value="ECO:0007669"/>
    <property type="project" value="UniProtKB-UniRule"/>
</dbReference>
<evidence type="ECO:0000256" key="5">
    <source>
        <dbReference type="ARBA" id="ARBA00022430"/>
    </source>
</evidence>
<dbReference type="PANTHER" id="PTHR10277">
    <property type="entry name" value="HOMOCITRATE SYNTHASE-RELATED"/>
    <property type="match status" value="1"/>
</dbReference>
<dbReference type="Gene3D" id="1.10.238.260">
    <property type="match status" value="1"/>
</dbReference>
<dbReference type="UniPathway" id="UPA00048">
    <property type="reaction ID" value="UER00070"/>
</dbReference>
<keyword evidence="11" id="KW-0963">Cytoplasm</keyword>
<dbReference type="KEGG" id="tcm:HL41_05770"/>
<keyword evidence="6 11" id="KW-0028">Amino-acid biosynthesis</keyword>
<dbReference type="STRING" id="289377.HL41_05770"/>
<dbReference type="FunFam" id="1.10.238.260:FF:000001">
    <property type="entry name" value="2-isopropylmalate synthase"/>
    <property type="match status" value="1"/>
</dbReference>
<comment type="pathway">
    <text evidence="1 11">Amino-acid biosynthesis; L-leucine biosynthesis; L-leucine from 3-methyl-2-oxobutanoate: step 1/4.</text>
</comment>
<evidence type="ECO:0000259" key="12">
    <source>
        <dbReference type="PROSITE" id="PS50991"/>
    </source>
</evidence>
<dbReference type="InterPro" id="IPR050073">
    <property type="entry name" value="2-IPM_HCS-like"/>
</dbReference>
<dbReference type="Gene3D" id="3.20.20.70">
    <property type="entry name" value="Aldolase class I"/>
    <property type="match status" value="1"/>
</dbReference>
<dbReference type="SMART" id="SM00917">
    <property type="entry name" value="LeuA_dimer"/>
    <property type="match status" value="1"/>
</dbReference>
<comment type="similarity">
    <text evidence="2 11">Belongs to the alpha-IPM synthase/homocitrate synthase family. LeuA type 1 subfamily.</text>
</comment>
<feature type="binding site" evidence="11">
    <location>
        <position position="246"/>
    </location>
    <ligand>
        <name>Mn(2+)</name>
        <dbReference type="ChEBI" id="CHEBI:29035"/>
    </ligand>
</feature>
<comment type="cofactor">
    <cofactor evidence="11">
        <name>Mn(2+)</name>
        <dbReference type="ChEBI" id="CHEBI:29035"/>
    </cofactor>
</comment>
<dbReference type="PROSITE" id="PS00815">
    <property type="entry name" value="AIPM_HOMOCIT_SYNTH_1"/>
    <property type="match status" value="1"/>
</dbReference>
<dbReference type="HOGENOM" id="CLU_022158_0_1_0"/>
<dbReference type="AlphaFoldDB" id="A0A075WV21"/>
<dbReference type="OrthoDB" id="9803573at2"/>
<dbReference type="GO" id="GO:0003985">
    <property type="term" value="F:acetyl-CoA C-acetyltransferase activity"/>
    <property type="evidence" value="ECO:0007669"/>
    <property type="project" value="UniProtKB-UniRule"/>
</dbReference>
<accession>A0A075WV21</accession>
<keyword evidence="5 11" id="KW-0432">Leucine biosynthesis</keyword>
<dbReference type="InterPro" id="IPR000891">
    <property type="entry name" value="PYR_CT"/>
</dbReference>
<feature type="domain" description="Pyruvate carboxyltransferase" evidence="12">
    <location>
        <begin position="5"/>
        <end position="281"/>
    </location>
</feature>
<dbReference type="InterPro" id="IPR013785">
    <property type="entry name" value="Aldolase_TIM"/>
</dbReference>
<evidence type="ECO:0000256" key="11">
    <source>
        <dbReference type="HAMAP-Rule" id="MF_01025"/>
    </source>
</evidence>
<name>A0A075WV21_9BACT</name>
<evidence type="ECO:0000256" key="3">
    <source>
        <dbReference type="ARBA" id="ARBA00012973"/>
    </source>
</evidence>
<evidence type="ECO:0000256" key="8">
    <source>
        <dbReference type="ARBA" id="ARBA00022723"/>
    </source>
</evidence>
<organism evidence="13 14">
    <name type="scientific">Thermodesulfobacterium commune DSM 2178</name>
    <dbReference type="NCBI Taxonomy" id="289377"/>
    <lineage>
        <taxon>Bacteria</taxon>
        <taxon>Pseudomonadati</taxon>
        <taxon>Thermodesulfobacteriota</taxon>
        <taxon>Thermodesulfobacteria</taxon>
        <taxon>Thermodesulfobacteriales</taxon>
        <taxon>Thermodesulfobacteriaceae</taxon>
        <taxon>Thermodesulfobacterium</taxon>
    </lineage>
</organism>
<dbReference type="Proteomes" id="UP000028481">
    <property type="component" value="Chromosome"/>
</dbReference>
<dbReference type="Pfam" id="PF08502">
    <property type="entry name" value="LeuA_dimer"/>
    <property type="match status" value="1"/>
</dbReference>
<comment type="catalytic activity">
    <reaction evidence="11">
        <text>3-methyl-2-oxobutanoate + acetyl-CoA + H2O = (2S)-2-isopropylmalate + CoA + H(+)</text>
        <dbReference type="Rhea" id="RHEA:21524"/>
        <dbReference type="ChEBI" id="CHEBI:1178"/>
        <dbReference type="ChEBI" id="CHEBI:11851"/>
        <dbReference type="ChEBI" id="CHEBI:15377"/>
        <dbReference type="ChEBI" id="CHEBI:15378"/>
        <dbReference type="ChEBI" id="CHEBI:57287"/>
        <dbReference type="ChEBI" id="CHEBI:57288"/>
        <dbReference type="EC" id="2.3.3.13"/>
    </reaction>
</comment>
<dbReference type="PROSITE" id="PS50991">
    <property type="entry name" value="PYR_CT"/>
    <property type="match status" value="1"/>
</dbReference>
<dbReference type="InterPro" id="IPR054691">
    <property type="entry name" value="LeuA/HCS_post-cat"/>
</dbReference>
<dbReference type="NCBIfam" id="NF002086">
    <property type="entry name" value="PRK00915.1-3"/>
    <property type="match status" value="1"/>
</dbReference>
<keyword evidence="10 11" id="KW-0100">Branched-chain amino acid biosynthesis</keyword>
<feature type="binding site" evidence="11">
    <location>
        <position position="210"/>
    </location>
    <ligand>
        <name>Mn(2+)</name>
        <dbReference type="ChEBI" id="CHEBI:29035"/>
    </ligand>
</feature>
<comment type="function">
    <text evidence="11">Catalyzes the condensation of the acetyl group of acetyl-CoA with 3-methyl-2-oxobutanoate (2-ketoisovalerate) to form 3-carboxy-3-hydroxy-4-methylpentanoate (2-isopropylmalate).</text>
</comment>
<dbReference type="FunFam" id="3.20.20.70:FF:000010">
    <property type="entry name" value="2-isopropylmalate synthase"/>
    <property type="match status" value="1"/>
</dbReference>
<dbReference type="SUPFAM" id="SSF110921">
    <property type="entry name" value="2-isopropylmalate synthase LeuA, allosteric (dimerisation) domain"/>
    <property type="match status" value="1"/>
</dbReference>
<dbReference type="Gene3D" id="3.30.160.270">
    <property type="match status" value="1"/>
</dbReference>
<dbReference type="EC" id="2.3.3.13" evidence="3 11"/>
<keyword evidence="9 11" id="KW-0464">Manganese</keyword>
<keyword evidence="14" id="KW-1185">Reference proteome</keyword>
<dbReference type="InterPro" id="IPR036230">
    <property type="entry name" value="LeuA_allosteric_dom_sf"/>
</dbReference>
<comment type="subunit">
    <text evidence="11">Homodimer.</text>
</comment>
<dbReference type="GO" id="GO:0005737">
    <property type="term" value="C:cytoplasm"/>
    <property type="evidence" value="ECO:0007669"/>
    <property type="project" value="UniProtKB-UniRule"/>
</dbReference>
<dbReference type="InterPro" id="IPR013709">
    <property type="entry name" value="2-isopropylmalate_synth_dimer"/>
</dbReference>
<proteinExistence type="inferred from homology"/>
<evidence type="ECO:0000256" key="6">
    <source>
        <dbReference type="ARBA" id="ARBA00022605"/>
    </source>
</evidence>
<dbReference type="EMBL" id="CP008796">
    <property type="protein sequence ID" value="AIH04293.1"/>
    <property type="molecule type" value="Genomic_DNA"/>
</dbReference>
<dbReference type="SUPFAM" id="SSF51569">
    <property type="entry name" value="Aldolase"/>
    <property type="match status" value="1"/>
</dbReference>
<evidence type="ECO:0000313" key="13">
    <source>
        <dbReference type="EMBL" id="AIH04293.1"/>
    </source>
</evidence>
<keyword evidence="13" id="KW-0012">Acyltransferase</keyword>
<dbReference type="NCBIfam" id="TIGR00973">
    <property type="entry name" value="leuA_bact"/>
    <property type="match status" value="1"/>
</dbReference>
<sequence length="546" mass="59870">MNPKIVFFDTTLRDGEQSPGVSLDLKQKIEIAKALEELGIDVIEAGFPITSPGDFEAVKNVAKEIKRCTVAALARANQKDIEVAWEAIKHAVSPRIHTFIATSDIHLKYKLKKDRSQVLEIAREAVKYACSLCPNVEFSAEDATRSDWEYLAQVVIEVVKAGATTINIPDTVGYTVPQEYYNLFKFLVEKLIAAGYEEDLKSGRLRLSVHCHNDLGLAVSNSLSAILAGATQIEGTINGIGERAGNAALEEVIMALKIRKDFFERSLGYPLEVNIATEKIVPTSQLVSKYTGMLVQPNKAIVGANAFAHESGIHQHGVICERTTYEIIKPEEVGWTGSAIVLGKHSGRHALSFKLKSRGWQFDDTVLTKVFEKFREEIKDVLRKIDEEHLEGILLDLFCDKEYRYELVSSQVISVLSGSLKPVAQVEIRDNLSGNKVAVGLGIGPIDAAYKAVAQALGYSFNGEEKDKKHLKLVDFNISALTGGTSSEGVCSVIIEDETGLRTAGLGKDGDIVIASIKAFLKALNRLEVLKTKEKELKSQVLTLAN</sequence>
<dbReference type="CDD" id="cd07940">
    <property type="entry name" value="DRE_TIM_IPMS"/>
    <property type="match status" value="1"/>
</dbReference>
<dbReference type="PaxDb" id="289377-HL41_05770"/>
<feature type="region of interest" description="Regulatory domain" evidence="11">
    <location>
        <begin position="406"/>
        <end position="546"/>
    </location>
</feature>
<evidence type="ECO:0000256" key="4">
    <source>
        <dbReference type="ARBA" id="ARBA00018198"/>
    </source>
</evidence>
<dbReference type="PANTHER" id="PTHR10277:SF9">
    <property type="entry name" value="2-ISOPROPYLMALATE SYNTHASE 1, CHLOROPLASTIC-RELATED"/>
    <property type="match status" value="1"/>
</dbReference>
<keyword evidence="8 11" id="KW-0479">Metal-binding</keyword>
<protein>
    <recommendedName>
        <fullName evidence="4 11">2-isopropylmalate synthase</fullName>
        <ecNumber evidence="3 11">2.3.3.13</ecNumber>
    </recommendedName>
    <alternativeName>
        <fullName evidence="11">Alpha-IPM synthase</fullName>
    </alternativeName>
    <alternativeName>
        <fullName evidence="11">Alpha-isopropylmalate synthase</fullName>
    </alternativeName>
</protein>
<dbReference type="Pfam" id="PF00682">
    <property type="entry name" value="HMGL-like"/>
    <property type="match status" value="1"/>
</dbReference>
<dbReference type="GO" id="GO:0030145">
    <property type="term" value="F:manganese ion binding"/>
    <property type="evidence" value="ECO:0007669"/>
    <property type="project" value="UniProtKB-UniRule"/>
</dbReference>
<evidence type="ECO:0000256" key="10">
    <source>
        <dbReference type="ARBA" id="ARBA00023304"/>
    </source>
</evidence>
<feature type="binding site" evidence="11">
    <location>
        <position position="212"/>
    </location>
    <ligand>
        <name>Mn(2+)</name>
        <dbReference type="ChEBI" id="CHEBI:29035"/>
    </ligand>
</feature>
<reference evidence="13 14" key="1">
    <citation type="journal article" date="2015" name="Genome Announc.">
        <title>Genome Sequence of a Sulfate-Reducing Thermophilic Bacterium, Thermodesulfobacterium commune DSM 2178T (Phylum Thermodesulfobacteria).</title>
        <authorList>
            <person name="Bhatnagar S."/>
            <person name="Badger J.H."/>
            <person name="Madupu R."/>
            <person name="Khouri H.M."/>
            <person name="O'Connor E.M."/>
            <person name="Robb F.T."/>
            <person name="Ward N.L."/>
            <person name="Eisen J.A."/>
        </authorList>
    </citation>
    <scope>NUCLEOTIDE SEQUENCE [LARGE SCALE GENOMIC DNA]</scope>
    <source>
        <strain evidence="13 14">DSM 2178</strain>
    </source>
</reference>
<dbReference type="InterPro" id="IPR002034">
    <property type="entry name" value="AIPM/Hcit_synth_CS"/>
</dbReference>
<dbReference type="GO" id="GO:0003852">
    <property type="term" value="F:2-isopropylmalate synthase activity"/>
    <property type="evidence" value="ECO:0007669"/>
    <property type="project" value="UniProtKB-UniRule"/>
</dbReference>
<dbReference type="InterPro" id="IPR005671">
    <property type="entry name" value="LeuA_bact_synth"/>
</dbReference>
<evidence type="ECO:0000256" key="1">
    <source>
        <dbReference type="ARBA" id="ARBA00004689"/>
    </source>
</evidence>
<feature type="binding site" evidence="11">
    <location>
        <position position="14"/>
    </location>
    <ligand>
        <name>Mn(2+)</name>
        <dbReference type="ChEBI" id="CHEBI:29035"/>
    </ligand>
</feature>